<dbReference type="PANTHER" id="PTHR30040">
    <property type="entry name" value="THIAMINE BIOSYNTHESIS LIPOPROTEIN APBE"/>
    <property type="match status" value="1"/>
</dbReference>
<comment type="cofactor">
    <cofactor evidence="1">
        <name>Mg(2+)</name>
        <dbReference type="ChEBI" id="CHEBI:18420"/>
    </cofactor>
</comment>
<dbReference type="GO" id="GO:0046872">
    <property type="term" value="F:metal ion binding"/>
    <property type="evidence" value="ECO:0007669"/>
    <property type="project" value="UniProtKB-KW"/>
</dbReference>
<dbReference type="EC" id="2.7.1.180" evidence="2"/>
<dbReference type="Gene3D" id="3.10.520.10">
    <property type="entry name" value="ApbE-like domains"/>
    <property type="match status" value="1"/>
</dbReference>
<keyword evidence="11" id="KW-0732">Signal</keyword>
<evidence type="ECO:0000313" key="12">
    <source>
        <dbReference type="EMBL" id="MBL4926845.1"/>
    </source>
</evidence>
<keyword evidence="7" id="KW-0274">FAD</keyword>
<proteinExistence type="predicted"/>
<name>A0A8J7MQD2_9RHOB</name>
<dbReference type="PANTHER" id="PTHR30040:SF2">
    <property type="entry name" value="FAD:PROTEIN FMN TRANSFERASE"/>
    <property type="match status" value="1"/>
</dbReference>
<feature type="chain" id="PRO_5039950141" description="FAD:protein FMN transferase" evidence="11">
    <location>
        <begin position="23"/>
        <end position="293"/>
    </location>
</feature>
<protein>
    <recommendedName>
        <fullName evidence="3">FAD:protein FMN transferase</fullName>
        <ecNumber evidence="2">2.7.1.180</ecNumber>
    </recommendedName>
    <alternativeName>
        <fullName evidence="9">Flavin transferase</fullName>
    </alternativeName>
</protein>
<evidence type="ECO:0000256" key="8">
    <source>
        <dbReference type="ARBA" id="ARBA00022842"/>
    </source>
</evidence>
<evidence type="ECO:0000256" key="7">
    <source>
        <dbReference type="ARBA" id="ARBA00022827"/>
    </source>
</evidence>
<keyword evidence="4" id="KW-0285">Flavoprotein</keyword>
<dbReference type="EMBL" id="JAESVP010000001">
    <property type="protein sequence ID" value="MBL4926845.1"/>
    <property type="molecule type" value="Genomic_DNA"/>
</dbReference>
<dbReference type="RefSeq" id="WP_202657688.1">
    <property type="nucleotide sequence ID" value="NZ_JAESVP010000001.1"/>
</dbReference>
<evidence type="ECO:0000256" key="11">
    <source>
        <dbReference type="SAM" id="SignalP"/>
    </source>
</evidence>
<evidence type="ECO:0000256" key="3">
    <source>
        <dbReference type="ARBA" id="ARBA00016337"/>
    </source>
</evidence>
<keyword evidence="5 12" id="KW-0808">Transferase</keyword>
<keyword evidence="6" id="KW-0479">Metal-binding</keyword>
<keyword evidence="8" id="KW-0460">Magnesium</keyword>
<organism evidence="12 13">
    <name type="scientific">Fuscibacter oryzae</name>
    <dbReference type="NCBI Taxonomy" id="2803939"/>
    <lineage>
        <taxon>Bacteria</taxon>
        <taxon>Pseudomonadati</taxon>
        <taxon>Pseudomonadota</taxon>
        <taxon>Alphaproteobacteria</taxon>
        <taxon>Rhodobacterales</taxon>
        <taxon>Paracoccaceae</taxon>
        <taxon>Fuscibacter</taxon>
    </lineage>
</organism>
<dbReference type="Pfam" id="PF02424">
    <property type="entry name" value="ApbE"/>
    <property type="match status" value="1"/>
</dbReference>
<evidence type="ECO:0000313" key="13">
    <source>
        <dbReference type="Proteomes" id="UP000619033"/>
    </source>
</evidence>
<dbReference type="GO" id="GO:0016740">
    <property type="term" value="F:transferase activity"/>
    <property type="evidence" value="ECO:0007669"/>
    <property type="project" value="UniProtKB-KW"/>
</dbReference>
<dbReference type="SUPFAM" id="SSF143631">
    <property type="entry name" value="ApbE-like"/>
    <property type="match status" value="1"/>
</dbReference>
<evidence type="ECO:0000256" key="9">
    <source>
        <dbReference type="ARBA" id="ARBA00031306"/>
    </source>
</evidence>
<comment type="catalytic activity">
    <reaction evidence="10">
        <text>L-threonyl-[protein] + FAD = FMN-L-threonyl-[protein] + AMP + H(+)</text>
        <dbReference type="Rhea" id="RHEA:36847"/>
        <dbReference type="Rhea" id="RHEA-COMP:11060"/>
        <dbReference type="Rhea" id="RHEA-COMP:11061"/>
        <dbReference type="ChEBI" id="CHEBI:15378"/>
        <dbReference type="ChEBI" id="CHEBI:30013"/>
        <dbReference type="ChEBI" id="CHEBI:57692"/>
        <dbReference type="ChEBI" id="CHEBI:74257"/>
        <dbReference type="ChEBI" id="CHEBI:456215"/>
        <dbReference type="EC" id="2.7.1.180"/>
    </reaction>
</comment>
<accession>A0A8J7MQD2</accession>
<evidence type="ECO:0000256" key="5">
    <source>
        <dbReference type="ARBA" id="ARBA00022679"/>
    </source>
</evidence>
<evidence type="ECO:0000256" key="2">
    <source>
        <dbReference type="ARBA" id="ARBA00011955"/>
    </source>
</evidence>
<evidence type="ECO:0000256" key="10">
    <source>
        <dbReference type="ARBA" id="ARBA00048540"/>
    </source>
</evidence>
<comment type="caution">
    <text evidence="12">The sequence shown here is derived from an EMBL/GenBank/DDBJ whole genome shotgun (WGS) entry which is preliminary data.</text>
</comment>
<dbReference type="Proteomes" id="UP000619033">
    <property type="component" value="Unassembled WGS sequence"/>
</dbReference>
<sequence length="293" mass="30377">MKRRRFLQILAASAAVPGGAVAMDWTGQALGAEVSLRLRGGPKGAAGRVLADLPAVLAAIEREFSLYDPQSALSRLNAAGRIDHPSDQMLQLLHLSDDIHAATDGLFDPTVQPLWQALAQGGDVVAARQAIGWQRVAWQGAVQLAPGQALTFNGIAQGFATDLVCALLARHGFDQALVNIGEFAALGGPWALGIEDPTFGQLALRHLTGGAIATSSPMATLVGGRPHILHPQGGPALWSTIAVEADIAALADGLATALVLAPRSMAERVLAQVPGVRRITLVGFDGDLTTLAA</sequence>
<dbReference type="InterPro" id="IPR003374">
    <property type="entry name" value="ApbE-like_sf"/>
</dbReference>
<gene>
    <name evidence="12" type="ORF">JI744_01890</name>
</gene>
<evidence type="ECO:0000256" key="1">
    <source>
        <dbReference type="ARBA" id="ARBA00001946"/>
    </source>
</evidence>
<dbReference type="AlphaFoldDB" id="A0A8J7MQD2"/>
<keyword evidence="13" id="KW-1185">Reference proteome</keyword>
<dbReference type="InterPro" id="IPR024932">
    <property type="entry name" value="ApbE"/>
</dbReference>
<evidence type="ECO:0000256" key="6">
    <source>
        <dbReference type="ARBA" id="ARBA00022723"/>
    </source>
</evidence>
<evidence type="ECO:0000256" key="4">
    <source>
        <dbReference type="ARBA" id="ARBA00022630"/>
    </source>
</evidence>
<feature type="signal peptide" evidence="11">
    <location>
        <begin position="1"/>
        <end position="22"/>
    </location>
</feature>
<reference evidence="12" key="1">
    <citation type="submission" date="2021-01" db="EMBL/GenBank/DDBJ databases">
        <title>Genome seq and assembly of Tabrizicola sp. KVB23.</title>
        <authorList>
            <person name="Chhetri G."/>
        </authorList>
    </citation>
    <scope>NUCLEOTIDE SEQUENCE</scope>
    <source>
        <strain evidence="12">KVB23</strain>
    </source>
</reference>